<keyword evidence="10" id="KW-0521">NADP</keyword>
<reference evidence="20 21" key="1">
    <citation type="submission" date="2019-04" db="EMBL/GenBank/DDBJ databases">
        <title>genome sequence of strain W3.</title>
        <authorList>
            <person name="Gao J."/>
            <person name="Sun J."/>
        </authorList>
    </citation>
    <scope>NUCLEOTIDE SEQUENCE [LARGE SCALE GENOMIC DNA]</scope>
    <source>
        <strain evidence="20 21">W3</strain>
    </source>
</reference>
<evidence type="ECO:0000256" key="11">
    <source>
        <dbReference type="ARBA" id="ARBA00023002"/>
    </source>
</evidence>
<dbReference type="Pfam" id="PF00970">
    <property type="entry name" value="FAD_binding_6"/>
    <property type="match status" value="1"/>
</dbReference>
<evidence type="ECO:0000256" key="17">
    <source>
        <dbReference type="ARBA" id="ARBA00061434"/>
    </source>
</evidence>
<keyword evidence="5" id="KW-0349">Heme</keyword>
<organism evidence="20 21">
    <name type="scientific">Rhizobium rosettiformans W3</name>
    <dbReference type="NCBI Taxonomy" id="538378"/>
    <lineage>
        <taxon>Bacteria</taxon>
        <taxon>Pseudomonadati</taxon>
        <taxon>Pseudomonadota</taxon>
        <taxon>Alphaproteobacteria</taxon>
        <taxon>Hyphomicrobiales</taxon>
        <taxon>Rhizobiaceae</taxon>
        <taxon>Rhizobium/Agrobacterium group</taxon>
        <taxon>Rhizobium</taxon>
    </lineage>
</organism>
<protein>
    <recommendedName>
        <fullName evidence="4">nitric oxide dioxygenase</fullName>
        <ecNumber evidence="4">1.14.12.17</ecNumber>
    </recommendedName>
</protein>
<dbReference type="CDD" id="cd06184">
    <property type="entry name" value="flavohem_like_fad_nad_binding"/>
    <property type="match status" value="1"/>
</dbReference>
<dbReference type="Gene3D" id="3.10.20.30">
    <property type="match status" value="1"/>
</dbReference>
<dbReference type="SUPFAM" id="SSF63380">
    <property type="entry name" value="Riboflavin synthase domain-like"/>
    <property type="match status" value="1"/>
</dbReference>
<dbReference type="InterPro" id="IPR001433">
    <property type="entry name" value="OxRdtase_FAD/NAD-bd"/>
</dbReference>
<keyword evidence="6" id="KW-0285">Flavoprotein</keyword>
<evidence type="ECO:0000256" key="9">
    <source>
        <dbReference type="ARBA" id="ARBA00022827"/>
    </source>
</evidence>
<comment type="catalytic activity">
    <reaction evidence="16">
        <text>2 nitric oxide + NADPH + 2 O2 = 2 nitrate + NADP(+) + H(+)</text>
        <dbReference type="Rhea" id="RHEA:19465"/>
        <dbReference type="ChEBI" id="CHEBI:15378"/>
        <dbReference type="ChEBI" id="CHEBI:15379"/>
        <dbReference type="ChEBI" id="CHEBI:16480"/>
        <dbReference type="ChEBI" id="CHEBI:17632"/>
        <dbReference type="ChEBI" id="CHEBI:57783"/>
        <dbReference type="ChEBI" id="CHEBI:58349"/>
        <dbReference type="EC" id="1.14.12.17"/>
    </reaction>
</comment>
<dbReference type="InterPro" id="IPR017938">
    <property type="entry name" value="Riboflavin_synthase-like_b-brl"/>
</dbReference>
<dbReference type="PRINTS" id="PR00406">
    <property type="entry name" value="CYTB5RDTASE"/>
</dbReference>
<evidence type="ECO:0000256" key="15">
    <source>
        <dbReference type="ARBA" id="ARBA00048649"/>
    </source>
</evidence>
<evidence type="ECO:0000256" key="6">
    <source>
        <dbReference type="ARBA" id="ARBA00022630"/>
    </source>
</evidence>
<dbReference type="FunFam" id="3.40.50.80:FF:000010">
    <property type="entry name" value="Flavohemoprotein"/>
    <property type="match status" value="1"/>
</dbReference>
<dbReference type="RefSeq" id="WP_110794129.1">
    <property type="nucleotide sequence ID" value="NZ_STGU01000032.1"/>
</dbReference>
<dbReference type="GO" id="GO:0046872">
    <property type="term" value="F:metal ion binding"/>
    <property type="evidence" value="ECO:0007669"/>
    <property type="project" value="UniProtKB-KW"/>
</dbReference>
<dbReference type="GO" id="GO:0008941">
    <property type="term" value="F:nitric oxide dioxygenase NAD(P)H activity"/>
    <property type="evidence" value="ECO:0007669"/>
    <property type="project" value="UniProtKB-EC"/>
</dbReference>
<sequence length="371" mass="40503">MQQPASSRFQPFEVIAKTRESETITSFTLAPRNKDHWRSFEAGQFLTIRIPDGADGHVLRNYTVSSSPRESGIYRISVKREAAPSAQLPQGFGSCWLHDAVEPGMVLDIDTPRGAFRLDTESTRPVVLLSGGVGLTPTVSMLHVLAHETDRPVWFIHACDSMAVHALRNEVEGLAAARSGITVHFCHRFAGDDDMQAGRCHSTGFLGREVLQKLLPLDDYEFYMCGPPPFMKALFGILTCLGVRKERIAYEFFGPASLLSEPELQTAKPTAPNAGDGTGATATVSNDGMRIVLQKSGRELAWTESCSSLLDCLEANGIEPEFSCRAGICGTCEQGFVSGEVDYFEEPLDEVPQGRVLLCCTKPKSSVVLDL</sequence>
<comment type="catalytic activity">
    <reaction evidence="15">
        <text>2 nitric oxide + NADH + 2 O2 = 2 nitrate + NAD(+) + H(+)</text>
        <dbReference type="Rhea" id="RHEA:19469"/>
        <dbReference type="ChEBI" id="CHEBI:15378"/>
        <dbReference type="ChEBI" id="CHEBI:15379"/>
        <dbReference type="ChEBI" id="CHEBI:16480"/>
        <dbReference type="ChEBI" id="CHEBI:17632"/>
        <dbReference type="ChEBI" id="CHEBI:57540"/>
        <dbReference type="ChEBI" id="CHEBI:57945"/>
        <dbReference type="EC" id="1.14.12.17"/>
    </reaction>
</comment>
<dbReference type="InterPro" id="IPR001041">
    <property type="entry name" value="2Fe-2S_ferredoxin-type"/>
</dbReference>
<evidence type="ECO:0000256" key="14">
    <source>
        <dbReference type="ARBA" id="ARBA00023027"/>
    </source>
</evidence>
<dbReference type="InterPro" id="IPR008333">
    <property type="entry name" value="Cbr1-like_FAD-bd_dom"/>
</dbReference>
<dbReference type="CDD" id="cd00207">
    <property type="entry name" value="fer2"/>
    <property type="match status" value="1"/>
</dbReference>
<comment type="similarity">
    <text evidence="17">In the N-terminal section; belongs to the FAD-binding oxidoreductase type 6 family.</text>
</comment>
<feature type="domain" description="2Fe-2S ferredoxin-type" evidence="18">
    <location>
        <begin position="289"/>
        <end position="371"/>
    </location>
</feature>
<name>A0A4V4HPF5_9HYPH</name>
<dbReference type="PROSITE" id="PS00197">
    <property type="entry name" value="2FE2S_FER_1"/>
    <property type="match status" value="1"/>
</dbReference>
<evidence type="ECO:0000259" key="18">
    <source>
        <dbReference type="PROSITE" id="PS51085"/>
    </source>
</evidence>
<dbReference type="GO" id="GO:0051537">
    <property type="term" value="F:2 iron, 2 sulfur cluster binding"/>
    <property type="evidence" value="ECO:0007669"/>
    <property type="project" value="UniProtKB-KW"/>
</dbReference>
<dbReference type="InterPro" id="IPR036010">
    <property type="entry name" value="2Fe-2S_ferredoxin-like_sf"/>
</dbReference>
<evidence type="ECO:0000256" key="2">
    <source>
        <dbReference type="ARBA" id="ARBA00001974"/>
    </source>
</evidence>
<dbReference type="Gene3D" id="3.40.50.80">
    <property type="entry name" value="Nucleotide-binding domain of ferredoxin-NADP reductase (FNR) module"/>
    <property type="match status" value="1"/>
</dbReference>
<evidence type="ECO:0000256" key="16">
    <source>
        <dbReference type="ARBA" id="ARBA00049433"/>
    </source>
</evidence>
<comment type="cofactor">
    <cofactor evidence="2">
        <name>FAD</name>
        <dbReference type="ChEBI" id="CHEBI:57692"/>
    </cofactor>
</comment>
<evidence type="ECO:0000256" key="1">
    <source>
        <dbReference type="ARBA" id="ARBA00001970"/>
    </source>
</evidence>
<dbReference type="PROSITE" id="PS51085">
    <property type="entry name" value="2FE2S_FER_2"/>
    <property type="match status" value="1"/>
</dbReference>
<dbReference type="InterPro" id="IPR039261">
    <property type="entry name" value="FNR_nucleotide-bd"/>
</dbReference>
<evidence type="ECO:0000259" key="19">
    <source>
        <dbReference type="PROSITE" id="PS51384"/>
    </source>
</evidence>
<comment type="similarity">
    <text evidence="3">In the C-terminal section; belongs to the flavoprotein pyridine nucleotide cytochrome reductase family.</text>
</comment>
<keyword evidence="9" id="KW-0274">FAD</keyword>
<dbReference type="InterPro" id="IPR050415">
    <property type="entry name" value="MRET"/>
</dbReference>
<dbReference type="Pfam" id="PF00175">
    <property type="entry name" value="NAD_binding_1"/>
    <property type="match status" value="1"/>
</dbReference>
<keyword evidence="8" id="KW-0479">Metal-binding</keyword>
<dbReference type="SUPFAM" id="SSF54292">
    <property type="entry name" value="2Fe-2S ferredoxin-like"/>
    <property type="match status" value="1"/>
</dbReference>
<dbReference type="InterPro" id="IPR017927">
    <property type="entry name" value="FAD-bd_FR_type"/>
</dbReference>
<evidence type="ECO:0000256" key="4">
    <source>
        <dbReference type="ARBA" id="ARBA00012229"/>
    </source>
</evidence>
<gene>
    <name evidence="20" type="ORF">FAA86_23455</name>
</gene>
<evidence type="ECO:0000256" key="7">
    <source>
        <dbReference type="ARBA" id="ARBA00022714"/>
    </source>
</evidence>
<feature type="domain" description="FAD-binding FR-type" evidence="19">
    <location>
        <begin position="7"/>
        <end position="119"/>
    </location>
</feature>
<keyword evidence="13" id="KW-0411">Iron-sulfur</keyword>
<evidence type="ECO:0000256" key="8">
    <source>
        <dbReference type="ARBA" id="ARBA00022723"/>
    </source>
</evidence>
<dbReference type="PANTHER" id="PTHR47354:SF6">
    <property type="entry name" value="NADH OXIDOREDUCTASE HCR"/>
    <property type="match status" value="1"/>
</dbReference>
<dbReference type="PROSITE" id="PS51384">
    <property type="entry name" value="FAD_FR"/>
    <property type="match status" value="1"/>
</dbReference>
<keyword evidence="12" id="KW-0408">Iron</keyword>
<keyword evidence="14" id="KW-0520">NAD</keyword>
<accession>A0A4V4HPF5</accession>
<evidence type="ECO:0000256" key="3">
    <source>
        <dbReference type="ARBA" id="ARBA00006401"/>
    </source>
</evidence>
<keyword evidence="11" id="KW-0560">Oxidoreductase</keyword>
<comment type="caution">
    <text evidence="20">The sequence shown here is derived from an EMBL/GenBank/DDBJ whole genome shotgun (WGS) entry which is preliminary data.</text>
</comment>
<dbReference type="Gene3D" id="2.40.30.10">
    <property type="entry name" value="Translation factors"/>
    <property type="match status" value="1"/>
</dbReference>
<dbReference type="PANTHER" id="PTHR47354">
    <property type="entry name" value="NADH OXIDOREDUCTASE HCR"/>
    <property type="match status" value="1"/>
</dbReference>
<proteinExistence type="inferred from homology"/>
<dbReference type="EC" id="1.14.12.17" evidence="4"/>
<dbReference type="SUPFAM" id="SSF52343">
    <property type="entry name" value="Ferredoxin reductase-like, C-terminal NADP-linked domain"/>
    <property type="match status" value="1"/>
</dbReference>
<evidence type="ECO:0000256" key="13">
    <source>
        <dbReference type="ARBA" id="ARBA00023014"/>
    </source>
</evidence>
<keyword evidence="7" id="KW-0001">2Fe-2S</keyword>
<evidence type="ECO:0000256" key="12">
    <source>
        <dbReference type="ARBA" id="ARBA00023004"/>
    </source>
</evidence>
<dbReference type="Pfam" id="PF00111">
    <property type="entry name" value="Fer2"/>
    <property type="match status" value="1"/>
</dbReference>
<dbReference type="Proteomes" id="UP000307378">
    <property type="component" value="Unassembled WGS sequence"/>
</dbReference>
<dbReference type="EMBL" id="STGU01000032">
    <property type="protein sequence ID" value="THV29756.1"/>
    <property type="molecule type" value="Genomic_DNA"/>
</dbReference>
<evidence type="ECO:0000256" key="10">
    <source>
        <dbReference type="ARBA" id="ARBA00022857"/>
    </source>
</evidence>
<dbReference type="InterPro" id="IPR006058">
    <property type="entry name" value="2Fe2S_fd_BS"/>
</dbReference>
<comment type="cofactor">
    <cofactor evidence="1">
        <name>heme b</name>
        <dbReference type="ChEBI" id="CHEBI:60344"/>
    </cofactor>
</comment>
<dbReference type="InterPro" id="IPR012675">
    <property type="entry name" value="Beta-grasp_dom_sf"/>
</dbReference>
<evidence type="ECO:0000313" key="20">
    <source>
        <dbReference type="EMBL" id="THV29756.1"/>
    </source>
</evidence>
<dbReference type="AlphaFoldDB" id="A0A4V4HPF5"/>
<evidence type="ECO:0000256" key="5">
    <source>
        <dbReference type="ARBA" id="ARBA00022617"/>
    </source>
</evidence>
<evidence type="ECO:0000313" key="21">
    <source>
        <dbReference type="Proteomes" id="UP000307378"/>
    </source>
</evidence>